<dbReference type="Pfam" id="PF01965">
    <property type="entry name" value="DJ-1_PfpI"/>
    <property type="match status" value="1"/>
</dbReference>
<keyword evidence="1" id="KW-0677">Repeat</keyword>
<protein>
    <submittedName>
        <fullName evidence="3">DJ-1 family protein</fullName>
    </submittedName>
</protein>
<dbReference type="FunFam" id="3.40.50.880:FF:000015">
    <property type="entry name" value="Protein DJ-1 homolog C"/>
    <property type="match status" value="1"/>
</dbReference>
<dbReference type="CDD" id="cd03135">
    <property type="entry name" value="GATase1_DJ-1"/>
    <property type="match status" value="1"/>
</dbReference>
<organism evidence="3 4">
    <name type="scientific">Sodalis praecaptivus</name>
    <dbReference type="NCBI Taxonomy" id="1239307"/>
    <lineage>
        <taxon>Bacteria</taxon>
        <taxon>Pseudomonadati</taxon>
        <taxon>Pseudomonadota</taxon>
        <taxon>Gammaproteobacteria</taxon>
        <taxon>Enterobacterales</taxon>
        <taxon>Bruguierivoracaceae</taxon>
        <taxon>Sodalis</taxon>
    </lineage>
</organism>
<dbReference type="OrthoDB" id="9803764at2"/>
<dbReference type="InterPro" id="IPR006287">
    <property type="entry name" value="DJ-1"/>
</dbReference>
<dbReference type="RefSeq" id="WP_025423157.1">
    <property type="nucleotide sequence ID" value="NZ_CP006569.1"/>
</dbReference>
<feature type="domain" description="DJ-1/PfpI" evidence="2">
    <location>
        <begin position="3"/>
        <end position="170"/>
    </location>
</feature>
<dbReference type="NCBIfam" id="NF008605">
    <property type="entry name" value="PRK11574.1"/>
    <property type="match status" value="1"/>
</dbReference>
<proteinExistence type="predicted"/>
<evidence type="ECO:0000313" key="3">
    <source>
        <dbReference type="EMBL" id="AHF78019.1"/>
    </source>
</evidence>
<keyword evidence="4" id="KW-1185">Reference proteome</keyword>
<dbReference type="PANTHER" id="PTHR48094:SF23">
    <property type="entry name" value="PROTEIN_NUCLEIC ACID DEGLYCASE 3"/>
    <property type="match status" value="1"/>
</dbReference>
<dbReference type="InterPro" id="IPR002818">
    <property type="entry name" value="DJ-1/PfpI"/>
</dbReference>
<dbReference type="InterPro" id="IPR029062">
    <property type="entry name" value="Class_I_gatase-like"/>
</dbReference>
<dbReference type="PANTHER" id="PTHR48094">
    <property type="entry name" value="PROTEIN/NUCLEIC ACID DEGLYCASE DJ-1-RELATED"/>
    <property type="match status" value="1"/>
</dbReference>
<gene>
    <name evidence="3" type="primary">yajL</name>
    <name evidence="3" type="ORF">Sant_3013</name>
</gene>
<dbReference type="PATRIC" id="fig|1239307.3.peg.3314"/>
<name>W0HW76_9GAMM</name>
<evidence type="ECO:0000256" key="1">
    <source>
        <dbReference type="ARBA" id="ARBA00022737"/>
    </source>
</evidence>
<reference evidence="3 4" key="1">
    <citation type="journal article" date="2014" name="Genome Biol. Evol.">
        <title>Genome degeneration and adaptation in a nascent stage of symbiosis.</title>
        <authorList>
            <person name="Oakeson K.F."/>
            <person name="Gil R."/>
            <person name="Clayton A.L."/>
            <person name="Dunn D.M."/>
            <person name="von Niederhausern A.C."/>
            <person name="Hamil C."/>
            <person name="Aoyagi A."/>
            <person name="Duval B."/>
            <person name="Baca A."/>
            <person name="Silva F.J."/>
            <person name="Vallier A."/>
            <person name="Jackson D.G."/>
            <person name="Latorre A."/>
            <person name="Weiss R.B."/>
            <person name="Heddi A."/>
            <person name="Moya A."/>
            <person name="Dale C."/>
        </authorList>
    </citation>
    <scope>NUCLEOTIDE SEQUENCE [LARGE SCALE GENOMIC DNA]</scope>
    <source>
        <strain evidence="3 4">HS1</strain>
    </source>
</reference>
<sequence length="196" mass="20958">MDKTILLCLADGSEETEAVTTFDLLVRAGFQVRAASVNGDGGLTIAGSRGVRLLADAPLAALADEPYDAMVLPGGMQGAECFQRSPLLVACVRRMHLDGKLVAAICAAPALVLQHHQLFSQANMTGFPVLKDRIPAERWVDQRVVYDARYRLLTSQGPGTAMDFALKIIELLAGRPRAAAVAAQLVLPQGIDSYQD</sequence>
<dbReference type="EMBL" id="CP006569">
    <property type="protein sequence ID" value="AHF78019.1"/>
    <property type="molecule type" value="Genomic_DNA"/>
</dbReference>
<dbReference type="Gene3D" id="3.40.50.880">
    <property type="match status" value="1"/>
</dbReference>
<dbReference type="AlphaFoldDB" id="W0HW76"/>
<dbReference type="InterPro" id="IPR050325">
    <property type="entry name" value="Prot/Nucl_acid_deglycase"/>
</dbReference>
<dbReference type="Proteomes" id="UP000019028">
    <property type="component" value="Chromosome"/>
</dbReference>
<dbReference type="KEGG" id="sod:Sant_3013"/>
<dbReference type="NCBIfam" id="TIGR01383">
    <property type="entry name" value="not_thiJ"/>
    <property type="match status" value="1"/>
</dbReference>
<dbReference type="SUPFAM" id="SSF52317">
    <property type="entry name" value="Class I glutamine amidotransferase-like"/>
    <property type="match status" value="1"/>
</dbReference>
<evidence type="ECO:0000313" key="4">
    <source>
        <dbReference type="Proteomes" id="UP000019028"/>
    </source>
</evidence>
<accession>W0HW76</accession>
<dbReference type="HOGENOM" id="CLU_000445_44_2_6"/>
<dbReference type="GO" id="GO:0005737">
    <property type="term" value="C:cytoplasm"/>
    <property type="evidence" value="ECO:0007669"/>
    <property type="project" value="UniProtKB-ARBA"/>
</dbReference>
<evidence type="ECO:0000259" key="2">
    <source>
        <dbReference type="Pfam" id="PF01965"/>
    </source>
</evidence>